<dbReference type="OrthoDB" id="5953307at2"/>
<dbReference type="Proteomes" id="UP000295645">
    <property type="component" value="Unassembled WGS sequence"/>
</dbReference>
<comment type="caution">
    <text evidence="1">The sequence shown here is derived from an EMBL/GenBank/DDBJ whole genome shotgun (WGS) entry which is preliminary data.</text>
</comment>
<dbReference type="AlphaFoldDB" id="A0A4R3YPK1"/>
<evidence type="ECO:0000313" key="1">
    <source>
        <dbReference type="EMBL" id="TCV92843.1"/>
    </source>
</evidence>
<organism evidence="1 2">
    <name type="scientific">Luteibacter rhizovicinus</name>
    <dbReference type="NCBI Taxonomy" id="242606"/>
    <lineage>
        <taxon>Bacteria</taxon>
        <taxon>Pseudomonadati</taxon>
        <taxon>Pseudomonadota</taxon>
        <taxon>Gammaproteobacteria</taxon>
        <taxon>Lysobacterales</taxon>
        <taxon>Rhodanobacteraceae</taxon>
        <taxon>Luteibacter</taxon>
    </lineage>
</organism>
<evidence type="ECO:0000313" key="2">
    <source>
        <dbReference type="Proteomes" id="UP000295645"/>
    </source>
</evidence>
<sequence length="157" mass="17556">MSFLISGLDPTPFLSLYGLSDDELRAKGVRRYVADAPTGFPDRIELRDVDPGETLLLLNYTHQPADTPYRASHAIFVREGATEAYRCEDVVPAVLKRRLISLRAFDANHDMVAADVVDGEKLGEAIEAFFKQPDVDYMHAHYAKRGCYAARVDRSHG</sequence>
<dbReference type="EMBL" id="SMCS01000006">
    <property type="protein sequence ID" value="TCV92843.1"/>
    <property type="molecule type" value="Genomic_DNA"/>
</dbReference>
<reference evidence="1 2" key="1">
    <citation type="submission" date="2019-03" db="EMBL/GenBank/DDBJ databases">
        <title>Above-ground endophytic microbial communities from plants in different locations in the United States.</title>
        <authorList>
            <person name="Frank C."/>
        </authorList>
    </citation>
    <scope>NUCLEOTIDE SEQUENCE [LARGE SCALE GENOMIC DNA]</scope>
    <source>
        <strain evidence="1 2">LP_13_YM</strain>
    </source>
</reference>
<protein>
    <submittedName>
        <fullName evidence="1">Uncharacterized protein DUF1203</fullName>
    </submittedName>
</protein>
<proteinExistence type="predicted"/>
<dbReference type="PIRSF" id="PIRSF034110">
    <property type="entry name" value="DUF1203"/>
    <property type="match status" value="1"/>
</dbReference>
<dbReference type="RefSeq" id="WP_132145586.1">
    <property type="nucleotide sequence ID" value="NZ_SMCS01000006.1"/>
</dbReference>
<gene>
    <name evidence="1" type="ORF">EC912_106182</name>
</gene>
<dbReference type="Pfam" id="PF06718">
    <property type="entry name" value="DUF1203"/>
    <property type="match status" value="1"/>
</dbReference>
<dbReference type="InterPro" id="IPR009593">
    <property type="entry name" value="DUF1203"/>
</dbReference>
<accession>A0A4R3YPK1</accession>
<name>A0A4R3YPK1_9GAMM</name>
<keyword evidence="2" id="KW-1185">Reference proteome</keyword>